<evidence type="ECO:0000313" key="4">
    <source>
        <dbReference type="Proteomes" id="UP001336250"/>
    </source>
</evidence>
<comment type="caution">
    <text evidence="3">The sequence shown here is derived from an EMBL/GenBank/DDBJ whole genome shotgun (WGS) entry which is preliminary data.</text>
</comment>
<reference evidence="3 4" key="1">
    <citation type="submission" date="2024-02" db="EMBL/GenBank/DDBJ databases">
        <title>Genome sequence of Aquincola sp. MAHUQ-54.</title>
        <authorList>
            <person name="Huq M.A."/>
        </authorList>
    </citation>
    <scope>NUCLEOTIDE SEQUENCE [LARGE SCALE GENOMIC DNA]</scope>
    <source>
        <strain evidence="3 4">MAHUQ-54</strain>
    </source>
</reference>
<gene>
    <name evidence="3" type="ORF">V4F39_12215</name>
</gene>
<keyword evidence="1" id="KW-0812">Transmembrane</keyword>
<evidence type="ECO:0000256" key="1">
    <source>
        <dbReference type="SAM" id="Phobius"/>
    </source>
</evidence>
<evidence type="ECO:0000313" key="3">
    <source>
        <dbReference type="EMBL" id="MEF7614677.1"/>
    </source>
</evidence>
<dbReference type="Proteomes" id="UP001336250">
    <property type="component" value="Unassembled WGS sequence"/>
</dbReference>
<keyword evidence="2" id="KW-0732">Signal</keyword>
<organism evidence="3 4">
    <name type="scientific">Aquincola agrisoli</name>
    <dbReference type="NCBI Taxonomy" id="3119538"/>
    <lineage>
        <taxon>Bacteria</taxon>
        <taxon>Pseudomonadati</taxon>
        <taxon>Pseudomonadota</taxon>
        <taxon>Betaproteobacteria</taxon>
        <taxon>Burkholderiales</taxon>
        <taxon>Sphaerotilaceae</taxon>
        <taxon>Aquincola</taxon>
    </lineage>
</organism>
<dbReference type="RefSeq" id="WP_332289711.1">
    <property type="nucleotide sequence ID" value="NZ_JAZIBG010000028.1"/>
</dbReference>
<protein>
    <submittedName>
        <fullName evidence="3">HupE/UreJ family protein</fullName>
    </submittedName>
</protein>
<dbReference type="AlphaFoldDB" id="A0AAW9QD01"/>
<feature type="transmembrane region" description="Helical" evidence="1">
    <location>
        <begin position="179"/>
        <end position="197"/>
    </location>
</feature>
<accession>A0AAW9QD01</accession>
<proteinExistence type="predicted"/>
<feature type="transmembrane region" description="Helical" evidence="1">
    <location>
        <begin position="104"/>
        <end position="137"/>
    </location>
</feature>
<feature type="transmembrane region" description="Helical" evidence="1">
    <location>
        <begin position="79"/>
        <end position="98"/>
    </location>
</feature>
<evidence type="ECO:0000256" key="2">
    <source>
        <dbReference type="SAM" id="SignalP"/>
    </source>
</evidence>
<dbReference type="InterPro" id="IPR007038">
    <property type="entry name" value="HupE_UreJ"/>
</dbReference>
<keyword evidence="1" id="KW-0472">Membrane</keyword>
<dbReference type="Pfam" id="PF04955">
    <property type="entry name" value="HupE_UreJ"/>
    <property type="match status" value="1"/>
</dbReference>
<keyword evidence="4" id="KW-1185">Reference proteome</keyword>
<dbReference type="EMBL" id="JAZIBG010000028">
    <property type="protein sequence ID" value="MEF7614677.1"/>
    <property type="molecule type" value="Genomic_DNA"/>
</dbReference>
<name>A0AAW9QD01_9BURK</name>
<dbReference type="PIRSF" id="PIRSF016919">
    <property type="entry name" value="HupE_UreJ"/>
    <property type="match status" value="1"/>
</dbReference>
<feature type="chain" id="PRO_5044004399" evidence="2">
    <location>
        <begin position="27"/>
        <end position="198"/>
    </location>
</feature>
<feature type="transmembrane region" description="Helical" evidence="1">
    <location>
        <begin position="149"/>
        <end position="173"/>
    </location>
</feature>
<feature type="signal peptide" evidence="2">
    <location>
        <begin position="1"/>
        <end position="26"/>
    </location>
</feature>
<sequence>MTFRPSPAGRAGLAALAAALPLAAAAHVGADGAAHHGFASGWLHPFTGIDHLVAMLAVGVWSAVSAPRVGGMAYARGPLAFAALLLAGSLLGAAGLALPAVEPMIAASLLVLGLLVALRPSLPPAAGVALVGVFALFHGGAHGVELSGVAALAGMVLATALLHAAGLAIGHAARTRSVWFTRLAGGAATLFGAGLFFT</sequence>
<feature type="transmembrane region" description="Helical" evidence="1">
    <location>
        <begin position="49"/>
        <end position="67"/>
    </location>
</feature>
<keyword evidence="1" id="KW-1133">Transmembrane helix</keyword>